<evidence type="ECO:0000256" key="1">
    <source>
        <dbReference type="ARBA" id="ARBA00022428"/>
    </source>
</evidence>
<gene>
    <name evidence="3" type="primary">mqnA</name>
    <name evidence="4" type="ordered locus">Pogu_2257</name>
</gene>
<dbReference type="eggNOG" id="arCOG00655">
    <property type="taxonomic scope" value="Archaea"/>
</dbReference>
<name>H6QD16_PYROT</name>
<dbReference type="AlphaFoldDB" id="H6QD16"/>
<dbReference type="PANTHER" id="PTHR37690:SF1">
    <property type="entry name" value="CHORISMATE DEHYDRATASE"/>
    <property type="match status" value="1"/>
</dbReference>
<dbReference type="EC" id="4.2.1.151" evidence="3"/>
<keyword evidence="2 3" id="KW-0456">Lyase</keyword>
<comment type="similarity">
    <text evidence="3">Belongs to the MqnA/MqnD family. MqnA subfamily.</text>
</comment>
<dbReference type="KEGG" id="pog:Pogu_2257"/>
<sequence>MFKSGVWGPAVRVVRIKYAHSEPLFWRARLEVVEGGNLETARLIADGAADLGFVPITLAAELGLPIVPRLAIYAVGPIISARLFEGRGRDGSCAVSETTVSARVVSRLMGLTFRRVEDPWRGLEGCSQVLVVGDDALKMADMGVRHVVDVGELWWERVGTPLYFAVLVAKRWSREVEAAVEEMENSVAMFYENPAPVVEAVSRRLGVSRGLVEEYFRRSRYLVGPDGVKHMRKEAEILGLPPLRFLEAHPIRSTT</sequence>
<accession>H6QD16</accession>
<dbReference type="EMBL" id="CP003316">
    <property type="protein sequence ID" value="AFA40284.1"/>
    <property type="molecule type" value="Genomic_DNA"/>
</dbReference>
<organism evidence="4 5">
    <name type="scientific">Pyrobaculum oguniense (strain DSM 13380 / JCM 10595 / TE7)</name>
    <dbReference type="NCBI Taxonomy" id="698757"/>
    <lineage>
        <taxon>Archaea</taxon>
        <taxon>Thermoproteota</taxon>
        <taxon>Thermoprotei</taxon>
        <taxon>Thermoproteales</taxon>
        <taxon>Thermoproteaceae</taxon>
        <taxon>Pyrobaculum</taxon>
    </lineage>
</organism>
<comment type="catalytic activity">
    <reaction evidence="3">
        <text>chorismate = 3-[(1-carboxyvinyl)-oxy]benzoate + H2O</text>
        <dbReference type="Rhea" id="RHEA:40051"/>
        <dbReference type="ChEBI" id="CHEBI:15377"/>
        <dbReference type="ChEBI" id="CHEBI:29748"/>
        <dbReference type="ChEBI" id="CHEBI:76981"/>
        <dbReference type="EC" id="4.2.1.151"/>
    </reaction>
</comment>
<evidence type="ECO:0000256" key="3">
    <source>
        <dbReference type="HAMAP-Rule" id="MF_00995"/>
    </source>
</evidence>
<dbReference type="SUPFAM" id="SSF53850">
    <property type="entry name" value="Periplasmic binding protein-like II"/>
    <property type="match status" value="1"/>
</dbReference>
<dbReference type="UniPathway" id="UPA00079"/>
<dbReference type="PANTHER" id="PTHR37690">
    <property type="entry name" value="CHORISMATE DEHYDRATASE"/>
    <property type="match status" value="1"/>
</dbReference>
<reference evidence="4 5" key="1">
    <citation type="journal article" date="2012" name="Stand. Genomic Sci.">
        <title>Complete genome sequence of Pyrobaculum oguniense.</title>
        <authorList>
            <person name="Bernick D.L."/>
            <person name="Karplus K."/>
            <person name="Lui L.M."/>
            <person name="Coker J.K."/>
            <person name="Murphy J.N."/>
            <person name="Chan P.P."/>
            <person name="Cozen A.E."/>
            <person name="Lowe T.M."/>
        </authorList>
    </citation>
    <scope>NUCLEOTIDE SEQUENCE [LARGE SCALE GENOMIC DNA]</scope>
    <source>
        <strain evidence="4 5">TE7</strain>
    </source>
</reference>
<dbReference type="GO" id="GO:0009234">
    <property type="term" value="P:menaquinone biosynthetic process"/>
    <property type="evidence" value="ECO:0007669"/>
    <property type="project" value="UniProtKB-UniRule"/>
</dbReference>
<dbReference type="Gene3D" id="3.40.190.10">
    <property type="entry name" value="Periplasmic binding protein-like II"/>
    <property type="match status" value="2"/>
</dbReference>
<comment type="function">
    <text evidence="3">Catalyzes the dehydration of chorismate into 3-[(1-carboxyvinyl)oxy]benzoate, a step in the biosynthesis of menaquinone (MK, vitamin K2).</text>
</comment>
<dbReference type="HOGENOM" id="CLU_1122679_0_0_2"/>
<keyword evidence="1 3" id="KW-0474">Menaquinone biosynthesis</keyword>
<dbReference type="GO" id="GO:0016836">
    <property type="term" value="F:hydro-lyase activity"/>
    <property type="evidence" value="ECO:0007669"/>
    <property type="project" value="UniProtKB-UniRule"/>
</dbReference>
<proteinExistence type="inferred from homology"/>
<dbReference type="Proteomes" id="UP000009062">
    <property type="component" value="Chromosome"/>
</dbReference>
<evidence type="ECO:0000256" key="2">
    <source>
        <dbReference type="ARBA" id="ARBA00023239"/>
    </source>
</evidence>
<protein>
    <recommendedName>
        <fullName evidence="3">Chorismate dehydratase</fullName>
        <ecNumber evidence="3">4.2.1.151</ecNumber>
    </recommendedName>
    <alternativeName>
        <fullName evidence="3">Menaquinone biosynthetic enzyme MqnA</fullName>
    </alternativeName>
</protein>
<dbReference type="InterPro" id="IPR030868">
    <property type="entry name" value="MqnA"/>
</dbReference>
<evidence type="ECO:0000313" key="5">
    <source>
        <dbReference type="Proteomes" id="UP000009062"/>
    </source>
</evidence>
<dbReference type="Pfam" id="PF02621">
    <property type="entry name" value="VitK2_biosynth"/>
    <property type="match status" value="1"/>
</dbReference>
<evidence type="ECO:0000313" key="4">
    <source>
        <dbReference type="EMBL" id="AFA40284.1"/>
    </source>
</evidence>
<keyword evidence="5" id="KW-1185">Reference proteome</keyword>
<dbReference type="HAMAP" id="MF_00995">
    <property type="entry name" value="MqnA"/>
    <property type="match status" value="1"/>
</dbReference>
<comment type="pathway">
    <text evidence="3">Quinol/quinone metabolism; menaquinone biosynthesis.</text>
</comment>
<dbReference type="STRING" id="698757.Pogu_2257"/>
<dbReference type="InterPro" id="IPR003773">
    <property type="entry name" value="Menaquinone_biosynth"/>
</dbReference>